<sequence>MSGNYSQAQKQLFLSILFTLAALSTNVKGDCPAATPPVLKVPHGQYQLNATIYYQQNGGDIQPLIPQDNASLVSIFSVSEDIVGQEIILGVAYIQLEGGYNANLAGIKVDFGELQGDGYINDYIPGIDCCRFNKSQGHIPKDQNYSYYKEQIFNNSVFSEIKQVPASDYLNDSTCYFVFNASFFIELVKTDIKFYVDKEGDLKYILLENEDGVGKIFYIKVLSEGFFQAQYDPDQFKPSKKPKCQRKQCDLIWRSHTFSKGDSFKLQTEIIQ</sequence>
<dbReference type="InParanoid" id="A0A077ZZY4"/>
<dbReference type="Proteomes" id="UP000039865">
    <property type="component" value="Unassembled WGS sequence"/>
</dbReference>
<keyword evidence="3" id="KW-1185">Reference proteome</keyword>
<organism evidence="2 3">
    <name type="scientific">Stylonychia lemnae</name>
    <name type="common">Ciliate</name>
    <dbReference type="NCBI Taxonomy" id="5949"/>
    <lineage>
        <taxon>Eukaryota</taxon>
        <taxon>Sar</taxon>
        <taxon>Alveolata</taxon>
        <taxon>Ciliophora</taxon>
        <taxon>Intramacronucleata</taxon>
        <taxon>Spirotrichea</taxon>
        <taxon>Stichotrichia</taxon>
        <taxon>Sporadotrichida</taxon>
        <taxon>Oxytrichidae</taxon>
        <taxon>Stylonychinae</taxon>
        <taxon>Stylonychia</taxon>
    </lineage>
</organism>
<evidence type="ECO:0000256" key="1">
    <source>
        <dbReference type="SAM" id="SignalP"/>
    </source>
</evidence>
<feature type="signal peptide" evidence="1">
    <location>
        <begin position="1"/>
        <end position="29"/>
    </location>
</feature>
<reference evidence="2 3" key="1">
    <citation type="submission" date="2014-06" db="EMBL/GenBank/DDBJ databases">
        <authorList>
            <person name="Swart Estienne"/>
        </authorList>
    </citation>
    <scope>NUCLEOTIDE SEQUENCE [LARGE SCALE GENOMIC DNA]</scope>
    <source>
        <strain evidence="2 3">130c</strain>
    </source>
</reference>
<dbReference type="AlphaFoldDB" id="A0A077ZZY4"/>
<protein>
    <recommendedName>
        <fullName evidence="4">Transmembrane protein</fullName>
    </recommendedName>
</protein>
<name>A0A077ZZY4_STYLE</name>
<evidence type="ECO:0008006" key="4">
    <source>
        <dbReference type="Google" id="ProtNLM"/>
    </source>
</evidence>
<evidence type="ECO:0000313" key="3">
    <source>
        <dbReference type="Proteomes" id="UP000039865"/>
    </source>
</evidence>
<feature type="chain" id="PRO_5001729158" description="Transmembrane protein" evidence="1">
    <location>
        <begin position="30"/>
        <end position="272"/>
    </location>
</feature>
<keyword evidence="1" id="KW-0732">Signal</keyword>
<dbReference type="EMBL" id="CCKQ01002976">
    <property type="protein sequence ID" value="CDW74083.1"/>
    <property type="molecule type" value="Genomic_DNA"/>
</dbReference>
<proteinExistence type="predicted"/>
<gene>
    <name evidence="2" type="primary">Contig16291.g800</name>
    <name evidence="2" type="ORF">STYLEM_3076</name>
</gene>
<evidence type="ECO:0000313" key="2">
    <source>
        <dbReference type="EMBL" id="CDW74083.1"/>
    </source>
</evidence>
<accession>A0A077ZZY4</accession>